<keyword evidence="16" id="KW-0472">Membrane</keyword>
<reference evidence="21 22" key="1">
    <citation type="submission" date="2019-08" db="EMBL/GenBank/DDBJ databases">
        <title>Parahaliea maris sp. nov., isolated from the surface seawater.</title>
        <authorList>
            <person name="Liu Y."/>
        </authorList>
    </citation>
    <scope>NUCLEOTIDE SEQUENCE [LARGE SCALE GENOMIC DNA]</scope>
    <source>
        <strain evidence="21 22">HSLHS9</strain>
    </source>
</reference>
<evidence type="ECO:0000256" key="3">
    <source>
        <dbReference type="ARBA" id="ARBA00010525"/>
    </source>
</evidence>
<keyword evidence="22" id="KW-1185">Reference proteome</keyword>
<comment type="similarity">
    <text evidence="3 20">Belongs to the phospholipase A1 family.</text>
</comment>
<proteinExistence type="inferred from homology"/>
<evidence type="ECO:0000256" key="7">
    <source>
        <dbReference type="ARBA" id="ARBA00021726"/>
    </source>
</evidence>
<evidence type="ECO:0000256" key="8">
    <source>
        <dbReference type="ARBA" id="ARBA00022452"/>
    </source>
</evidence>
<evidence type="ECO:0000256" key="14">
    <source>
        <dbReference type="ARBA" id="ARBA00022963"/>
    </source>
</evidence>
<evidence type="ECO:0000256" key="4">
    <source>
        <dbReference type="ARBA" id="ARBA00011702"/>
    </source>
</evidence>
<dbReference type="Proteomes" id="UP000321039">
    <property type="component" value="Unassembled WGS sequence"/>
</dbReference>
<dbReference type="GO" id="GO:0005509">
    <property type="term" value="F:calcium ion binding"/>
    <property type="evidence" value="ECO:0007669"/>
    <property type="project" value="TreeGrafter"/>
</dbReference>
<evidence type="ECO:0000256" key="16">
    <source>
        <dbReference type="ARBA" id="ARBA00023136"/>
    </source>
</evidence>
<dbReference type="InterPro" id="IPR036541">
    <property type="entry name" value="PLipase_A1_sf"/>
</dbReference>
<sequence>MHSRPFSRILFLRSRLLRVLALPALLLSQGAAGNTSLADCALIRDDALRLGCYDALAAAQAAVTDPTANNAPEQELLQEEGPGRKELLAGERLRQEEATAYNAFVLTPHHRNYLLPVTYNARLNEEPWDLQYPGEDMQETEAKFQFSVKALVWKDIFGEHGSLWAGYTQQNWWQVYNESSPFRETNYQPEAFLTFANDWQVLGFTNTVLSLGINHQSNGQGGDLSRSWNRVMAGAVFERERMTLSARAWYRLPEKEEDDDNPDILDYYGYGDLTGVWKYRQHEFSLMVRNNLRSDNKGAVEAEWSFPISPRFKGYVQYFYGYGESLIDHDHLTNRIGIGISLTDLL</sequence>
<keyword evidence="11 20" id="KW-0732">Signal</keyword>
<dbReference type="PANTHER" id="PTHR40457">
    <property type="entry name" value="PHOSPHOLIPASE A1"/>
    <property type="match status" value="1"/>
</dbReference>
<dbReference type="GO" id="GO:0009279">
    <property type="term" value="C:cell outer membrane"/>
    <property type="evidence" value="ECO:0007669"/>
    <property type="project" value="UniProtKB-SubCell"/>
</dbReference>
<comment type="catalytic activity">
    <reaction evidence="2 20">
        <text>a 1,2-diacyl-sn-glycero-3-phosphocholine + H2O = a 1-acyl-sn-glycero-3-phosphocholine + a fatty acid + H(+)</text>
        <dbReference type="Rhea" id="RHEA:15801"/>
        <dbReference type="ChEBI" id="CHEBI:15377"/>
        <dbReference type="ChEBI" id="CHEBI:15378"/>
        <dbReference type="ChEBI" id="CHEBI:28868"/>
        <dbReference type="ChEBI" id="CHEBI:57643"/>
        <dbReference type="ChEBI" id="CHEBI:58168"/>
        <dbReference type="EC" id="3.1.1.4"/>
    </reaction>
</comment>
<comment type="catalytic activity">
    <reaction evidence="1 20">
        <text>a 1,2-diacyl-sn-glycero-3-phosphocholine + H2O = a 2-acyl-sn-glycero-3-phosphocholine + a fatty acid + H(+)</text>
        <dbReference type="Rhea" id="RHEA:18689"/>
        <dbReference type="ChEBI" id="CHEBI:15377"/>
        <dbReference type="ChEBI" id="CHEBI:15378"/>
        <dbReference type="ChEBI" id="CHEBI:28868"/>
        <dbReference type="ChEBI" id="CHEBI:57643"/>
        <dbReference type="ChEBI" id="CHEBI:57875"/>
        <dbReference type="EC" id="3.1.1.32"/>
    </reaction>
</comment>
<dbReference type="SUPFAM" id="SSF56931">
    <property type="entry name" value="Outer membrane phospholipase A (OMPLA)"/>
    <property type="match status" value="1"/>
</dbReference>
<dbReference type="PRINTS" id="PR01486">
    <property type="entry name" value="PHPHLIPASEA1"/>
</dbReference>
<feature type="active site" description="Proton acceptor" evidence="18">
    <location>
        <position position="215"/>
    </location>
</feature>
<name>A0A5C9A3S8_9GAMM</name>
<evidence type="ECO:0000256" key="5">
    <source>
        <dbReference type="ARBA" id="ARBA00013179"/>
    </source>
</evidence>
<evidence type="ECO:0000256" key="6">
    <source>
        <dbReference type="ARBA" id="ARBA00013278"/>
    </source>
</evidence>
<organism evidence="21 22">
    <name type="scientific">Parahaliea maris</name>
    <dbReference type="NCBI Taxonomy" id="2716870"/>
    <lineage>
        <taxon>Bacteria</taxon>
        <taxon>Pseudomonadati</taxon>
        <taxon>Pseudomonadota</taxon>
        <taxon>Gammaproteobacteria</taxon>
        <taxon>Cellvibrionales</taxon>
        <taxon>Halieaceae</taxon>
        <taxon>Parahaliea</taxon>
    </lineage>
</organism>
<keyword evidence="13 19" id="KW-0106">Calcium</keyword>
<evidence type="ECO:0000256" key="20">
    <source>
        <dbReference type="RuleBase" id="RU366027"/>
    </source>
</evidence>
<gene>
    <name evidence="21" type="ORF">FV139_06535</name>
</gene>
<dbReference type="AlphaFoldDB" id="A0A5C9A3S8"/>
<keyword evidence="12 20" id="KW-0378">Hydrolase</keyword>
<evidence type="ECO:0000256" key="15">
    <source>
        <dbReference type="ARBA" id="ARBA00023098"/>
    </source>
</evidence>
<evidence type="ECO:0000256" key="19">
    <source>
        <dbReference type="PIRSR" id="PIRSR603187-2"/>
    </source>
</evidence>
<feature type="binding site" description="in dimeric form" evidence="19">
    <location>
        <position position="225"/>
    </location>
    <ligand>
        <name>Ca(2+)</name>
        <dbReference type="ChEBI" id="CHEBI:29108"/>
        <label>1</label>
    </ligand>
</feature>
<feature type="binding site" description="in dimeric form" evidence="19">
    <location>
        <position position="179"/>
    </location>
    <ligand>
        <name>Ca(2+)</name>
        <dbReference type="ChEBI" id="CHEBI:29108"/>
        <label>1</label>
    </ligand>
</feature>
<feature type="active site" description="Nucleophile" evidence="18">
    <location>
        <position position="217"/>
    </location>
</feature>
<keyword evidence="14 20" id="KW-0442">Lipid degradation</keyword>
<comment type="subcellular location">
    <subcellularLocation>
        <location evidence="20">Cell outer membrane</location>
        <topology evidence="20">Multi-pass membrane protein</topology>
    </subcellularLocation>
    <text evidence="20">One of the very few enzymes located there.</text>
</comment>
<evidence type="ECO:0000256" key="12">
    <source>
        <dbReference type="ARBA" id="ARBA00022801"/>
    </source>
</evidence>
<dbReference type="RefSeq" id="WP_148067446.1">
    <property type="nucleotide sequence ID" value="NZ_VRZA01000002.1"/>
</dbReference>
<evidence type="ECO:0000256" key="18">
    <source>
        <dbReference type="PIRSR" id="PIRSR603187-1"/>
    </source>
</evidence>
<dbReference type="EMBL" id="VRZA01000002">
    <property type="protein sequence ID" value="TXS95535.1"/>
    <property type="molecule type" value="Genomic_DNA"/>
</dbReference>
<dbReference type="GO" id="GO:0016042">
    <property type="term" value="P:lipid catabolic process"/>
    <property type="evidence" value="ECO:0007669"/>
    <property type="project" value="UniProtKB-KW"/>
</dbReference>
<dbReference type="CDD" id="cd00541">
    <property type="entry name" value="OMPLA"/>
    <property type="match status" value="1"/>
</dbReference>
<evidence type="ECO:0000313" key="21">
    <source>
        <dbReference type="EMBL" id="TXS95535.1"/>
    </source>
</evidence>
<comment type="function">
    <text evidence="20">Hydrolysis of phosphatidylcholine with phospholipase A2 (EC 3.1.1.4) and phospholipase A1 (EC 3.1.1.32) activities.</text>
</comment>
<evidence type="ECO:0000256" key="17">
    <source>
        <dbReference type="ARBA" id="ARBA00023237"/>
    </source>
</evidence>
<comment type="cofactor">
    <cofactor evidence="20">
        <name>Ca(2+)</name>
        <dbReference type="ChEBI" id="CHEBI:29108"/>
    </cofactor>
    <text evidence="20">Binds 1 Ca(2+) ion per monomer. In the dimeric form the Ca(2+) is bound by different amino acids with binding of each Ca(2+) shared with ligands coming from each monomer. The Ca(2+) ion may have a role in catalysis.</text>
</comment>
<keyword evidence="15 20" id="KW-0443">Lipid metabolism</keyword>
<evidence type="ECO:0000256" key="10">
    <source>
        <dbReference type="ARBA" id="ARBA00022723"/>
    </source>
</evidence>
<protein>
    <recommendedName>
        <fullName evidence="7 20">Phospholipase A1</fullName>
        <ecNumber evidence="5 20">3.1.1.32</ecNumber>
        <ecNumber evidence="6 20">3.1.1.4</ecNumber>
    </recommendedName>
    <alternativeName>
        <fullName evidence="20">Phosphatidylcholine 1-acylhydrolase</fullName>
    </alternativeName>
</protein>
<dbReference type="EC" id="3.1.1.32" evidence="5 20"/>
<dbReference type="Pfam" id="PF02253">
    <property type="entry name" value="PLA1"/>
    <property type="match status" value="1"/>
</dbReference>
<accession>A0A5C9A3S8</accession>
<dbReference type="InterPro" id="IPR003187">
    <property type="entry name" value="PLipase_A1"/>
</dbReference>
<dbReference type="GO" id="GO:0008970">
    <property type="term" value="F:phospholipase A1 activity"/>
    <property type="evidence" value="ECO:0007669"/>
    <property type="project" value="UniProtKB-EC"/>
</dbReference>
<feature type="signal peptide" evidence="20">
    <location>
        <begin position="1"/>
        <end position="33"/>
    </location>
</feature>
<dbReference type="PANTHER" id="PTHR40457:SF1">
    <property type="entry name" value="PHOSPHOLIPASE A1"/>
    <property type="match status" value="1"/>
</dbReference>
<evidence type="ECO:0000256" key="1">
    <source>
        <dbReference type="ARBA" id="ARBA00000111"/>
    </source>
</evidence>
<comment type="subunit">
    <text evidence="4 20">Homodimer; dimerization is reversible, and the dimeric form is the active one.</text>
</comment>
<dbReference type="EC" id="3.1.1.4" evidence="6 20"/>
<keyword evidence="17 20" id="KW-0998">Cell outer membrane</keyword>
<evidence type="ECO:0000256" key="2">
    <source>
        <dbReference type="ARBA" id="ARBA00001604"/>
    </source>
</evidence>
<evidence type="ECO:0000256" key="11">
    <source>
        <dbReference type="ARBA" id="ARBA00022729"/>
    </source>
</evidence>
<dbReference type="Gene3D" id="2.40.230.10">
    <property type="entry name" value="Phospholipase A1"/>
    <property type="match status" value="1"/>
</dbReference>
<comment type="caution">
    <text evidence="21">The sequence shown here is derived from an EMBL/GenBank/DDBJ whole genome shotgun (WGS) entry which is preliminary data.</text>
</comment>
<feature type="chain" id="PRO_5023086614" description="Phospholipase A1" evidence="20">
    <location>
        <begin position="34"/>
        <end position="346"/>
    </location>
</feature>
<keyword evidence="8" id="KW-1134">Transmembrane beta strand</keyword>
<keyword evidence="9" id="KW-0812">Transmembrane</keyword>
<evidence type="ECO:0000256" key="13">
    <source>
        <dbReference type="ARBA" id="ARBA00022837"/>
    </source>
</evidence>
<feature type="binding site" description="in dimeric form" evidence="19">
    <location>
        <position position="260"/>
    </location>
    <ligand>
        <name>Ca(2+)</name>
        <dbReference type="ChEBI" id="CHEBI:29108"/>
        <label>1</label>
    </ligand>
</feature>
<evidence type="ECO:0000313" key="22">
    <source>
        <dbReference type="Proteomes" id="UP000321039"/>
    </source>
</evidence>
<dbReference type="GO" id="GO:0004623">
    <property type="term" value="F:phospholipase A2 activity"/>
    <property type="evidence" value="ECO:0007669"/>
    <property type="project" value="UniProtKB-EC"/>
</dbReference>
<evidence type="ECO:0000256" key="9">
    <source>
        <dbReference type="ARBA" id="ARBA00022692"/>
    </source>
</evidence>
<keyword evidence="10 19" id="KW-0479">Metal-binding</keyword>